<dbReference type="PANTHER" id="PTHR12125">
    <property type="entry name" value="F-BOX ONLY PROTEIN 6-LIKE PROTEIN"/>
    <property type="match status" value="1"/>
</dbReference>
<dbReference type="GO" id="GO:0005737">
    <property type="term" value="C:cytoplasm"/>
    <property type="evidence" value="ECO:0007669"/>
    <property type="project" value="UniProtKB-ARBA"/>
</dbReference>
<proteinExistence type="predicted"/>
<dbReference type="Pfam" id="PF00646">
    <property type="entry name" value="F-box"/>
    <property type="match status" value="1"/>
</dbReference>
<dbReference type="SUPFAM" id="SSF81383">
    <property type="entry name" value="F-box domain"/>
    <property type="match status" value="1"/>
</dbReference>
<dbReference type="InterPro" id="IPR039752">
    <property type="entry name" value="F-box_only"/>
</dbReference>
<organism evidence="3 4">
    <name type="scientific">Phaedon cochleariae</name>
    <name type="common">Mustard beetle</name>
    <dbReference type="NCBI Taxonomy" id="80249"/>
    <lineage>
        <taxon>Eukaryota</taxon>
        <taxon>Metazoa</taxon>
        <taxon>Ecdysozoa</taxon>
        <taxon>Arthropoda</taxon>
        <taxon>Hexapoda</taxon>
        <taxon>Insecta</taxon>
        <taxon>Pterygota</taxon>
        <taxon>Neoptera</taxon>
        <taxon>Endopterygota</taxon>
        <taxon>Coleoptera</taxon>
        <taxon>Polyphaga</taxon>
        <taxon>Cucujiformia</taxon>
        <taxon>Chrysomeloidea</taxon>
        <taxon>Chrysomelidae</taxon>
        <taxon>Chrysomelinae</taxon>
        <taxon>Chrysomelini</taxon>
        <taxon>Phaedon</taxon>
    </lineage>
</organism>
<evidence type="ECO:0000313" key="3">
    <source>
        <dbReference type="EMBL" id="CAH1183285.1"/>
    </source>
</evidence>
<dbReference type="PANTHER" id="PTHR12125:SF5">
    <property type="entry name" value="F-BOX DOMAIN-CONTAINING PROTEIN"/>
    <property type="match status" value="1"/>
</dbReference>
<dbReference type="AlphaFoldDB" id="A0A9P0DV91"/>
<feature type="domain" description="F-box" evidence="1">
    <location>
        <begin position="37"/>
        <end position="83"/>
    </location>
</feature>
<dbReference type="GO" id="GO:0036503">
    <property type="term" value="P:ERAD pathway"/>
    <property type="evidence" value="ECO:0007669"/>
    <property type="project" value="TreeGrafter"/>
</dbReference>
<dbReference type="GO" id="GO:0019005">
    <property type="term" value="C:SCF ubiquitin ligase complex"/>
    <property type="evidence" value="ECO:0007669"/>
    <property type="project" value="TreeGrafter"/>
</dbReference>
<dbReference type="EMBL" id="OU896715">
    <property type="protein sequence ID" value="CAH1183285.1"/>
    <property type="molecule type" value="Genomic_DNA"/>
</dbReference>
<evidence type="ECO:0000313" key="4">
    <source>
        <dbReference type="Proteomes" id="UP001153737"/>
    </source>
</evidence>
<dbReference type="GO" id="GO:0031146">
    <property type="term" value="P:SCF-dependent proteasomal ubiquitin-dependent protein catabolic process"/>
    <property type="evidence" value="ECO:0007669"/>
    <property type="project" value="TreeGrafter"/>
</dbReference>
<evidence type="ECO:0000259" key="1">
    <source>
        <dbReference type="PROSITE" id="PS50181"/>
    </source>
</evidence>
<reference evidence="3" key="1">
    <citation type="submission" date="2022-01" db="EMBL/GenBank/DDBJ databases">
        <authorList>
            <person name="King R."/>
        </authorList>
    </citation>
    <scope>NUCLEOTIDE SEQUENCE</scope>
</reference>
<protein>
    <recommendedName>
        <fullName evidence="5">F-box protein</fullName>
    </recommendedName>
</protein>
<dbReference type="Gene3D" id="1.20.1280.50">
    <property type="match status" value="1"/>
</dbReference>
<evidence type="ECO:0008006" key="5">
    <source>
        <dbReference type="Google" id="ProtNLM"/>
    </source>
</evidence>
<dbReference type="PROSITE" id="PS51114">
    <property type="entry name" value="FBA"/>
    <property type="match status" value="1"/>
</dbReference>
<evidence type="ECO:0000259" key="2">
    <source>
        <dbReference type="PROSITE" id="PS51114"/>
    </source>
</evidence>
<dbReference type="GO" id="GO:0061630">
    <property type="term" value="F:ubiquitin protein ligase activity"/>
    <property type="evidence" value="ECO:0007669"/>
    <property type="project" value="TreeGrafter"/>
</dbReference>
<feature type="domain" description="FBA" evidence="2">
    <location>
        <begin position="101"/>
        <end position="315"/>
    </location>
</feature>
<reference evidence="3" key="2">
    <citation type="submission" date="2022-10" db="EMBL/GenBank/DDBJ databases">
        <authorList>
            <consortium name="ENA_rothamsted_submissions"/>
            <consortium name="culmorum"/>
            <person name="King R."/>
        </authorList>
    </citation>
    <scope>NUCLEOTIDE SEQUENCE</scope>
</reference>
<dbReference type="InterPro" id="IPR008979">
    <property type="entry name" value="Galactose-bd-like_sf"/>
</dbReference>
<dbReference type="CDD" id="cd22157">
    <property type="entry name" value="F-box_AtFBW1-like"/>
    <property type="match status" value="1"/>
</dbReference>
<dbReference type="PROSITE" id="PS50181">
    <property type="entry name" value="FBOX"/>
    <property type="match status" value="1"/>
</dbReference>
<dbReference type="InterPro" id="IPR036047">
    <property type="entry name" value="F-box-like_dom_sf"/>
</dbReference>
<dbReference type="InterPro" id="IPR001810">
    <property type="entry name" value="F-box_dom"/>
</dbReference>
<accession>A0A9P0DV91</accession>
<dbReference type="Proteomes" id="UP001153737">
    <property type="component" value="Chromosome 9"/>
</dbReference>
<dbReference type="SMART" id="SM00256">
    <property type="entry name" value="FBOX"/>
    <property type="match status" value="1"/>
</dbReference>
<keyword evidence="4" id="KW-1185">Reference proteome</keyword>
<sequence length="322" mass="37644">MGDVKSKDKLKPMKEYTPVKDFQFLDPLEEDSNNGLCLNGIYVPEEVLENILIHIPPKHLLYLTLVCKKWNNIIKSDSFWKNVFNMHQPNKTQLLPWYIYYSYLNTNNFENLLKNGNGQEKFKHWKIVKNYGDQFVIEKKPQGSDPLPANVPEFYGHESCFATSFYECNKIQEIPLKDKRLIRYIITKFHVPIYASEWTAGRFDCGCEYHLKFTGFGETNNDLAKEHVDLGMHDITEEDNFDASEEGRSPHFEKAEKVTVRQWEGNKWEKVEIIISENYPADLAMLVFEHQGRDTQFWKGHYGSKMAGGVVKFLIEGIEPRN</sequence>
<dbReference type="OrthoDB" id="1107553at2759"/>
<dbReference type="SMART" id="SM01198">
    <property type="entry name" value="FBA"/>
    <property type="match status" value="1"/>
</dbReference>
<dbReference type="InterPro" id="IPR007397">
    <property type="entry name" value="F-box-assoc_dom"/>
</dbReference>
<dbReference type="Pfam" id="PF04300">
    <property type="entry name" value="FBA"/>
    <property type="match status" value="2"/>
</dbReference>
<gene>
    <name evidence="3" type="ORF">PHAECO_LOCUS12597</name>
</gene>
<name>A0A9P0DV91_PHACE</name>
<dbReference type="SUPFAM" id="SSF49785">
    <property type="entry name" value="Galactose-binding domain-like"/>
    <property type="match status" value="1"/>
</dbReference>
<dbReference type="GO" id="GO:0006516">
    <property type="term" value="P:glycoprotein catabolic process"/>
    <property type="evidence" value="ECO:0007669"/>
    <property type="project" value="TreeGrafter"/>
</dbReference>
<dbReference type="Gene3D" id="2.60.120.260">
    <property type="entry name" value="Galactose-binding domain-like"/>
    <property type="match status" value="1"/>
</dbReference>